<sequence length="138" mass="15721">MIVVSAAIIASNNKILIAKRGKTKSPPNLWEFPGGKVEENESPEVCVVREIQEELKINIKVNRHYKTVRHTYEFGDIRLISFLAEYESGTIELTEHSDYKWVDIEELHHFEFAPADIPIVNKLLDEGIRDKTGTSSAL</sequence>
<protein>
    <recommendedName>
        <fullName evidence="11">8-oxo-dGTP diphosphatase</fullName>
        <ecNumber evidence="11">3.6.1.55</ecNumber>
    </recommendedName>
</protein>
<dbReference type="GO" id="GO:0006260">
    <property type="term" value="P:DNA replication"/>
    <property type="evidence" value="ECO:0007669"/>
    <property type="project" value="UniProtKB-KW"/>
</dbReference>
<organism evidence="13 14">
    <name type="scientific">Oceanobacillus indicireducens</name>
    <dbReference type="NCBI Taxonomy" id="1004261"/>
    <lineage>
        <taxon>Bacteria</taxon>
        <taxon>Bacillati</taxon>
        <taxon>Bacillota</taxon>
        <taxon>Bacilli</taxon>
        <taxon>Bacillales</taxon>
        <taxon>Bacillaceae</taxon>
        <taxon>Oceanobacillus</taxon>
    </lineage>
</organism>
<comment type="caution">
    <text evidence="13">The sequence shown here is derived from an EMBL/GenBank/DDBJ whole genome shotgun (WGS) entry which is preliminary data.</text>
</comment>
<dbReference type="AlphaFoldDB" id="A0A917Y5Q0"/>
<evidence type="ECO:0000259" key="12">
    <source>
        <dbReference type="PROSITE" id="PS51462"/>
    </source>
</evidence>
<keyword evidence="4" id="KW-0235">DNA replication</keyword>
<dbReference type="InterPro" id="IPR020476">
    <property type="entry name" value="Nudix_hydrolase"/>
</dbReference>
<dbReference type="PRINTS" id="PR00502">
    <property type="entry name" value="NUDIXFAMILY"/>
</dbReference>
<reference evidence="13" key="1">
    <citation type="journal article" date="2014" name="Int. J. Syst. Evol. Microbiol.">
        <title>Complete genome sequence of Corynebacterium casei LMG S-19264T (=DSM 44701T), isolated from a smear-ripened cheese.</title>
        <authorList>
            <consortium name="US DOE Joint Genome Institute (JGI-PGF)"/>
            <person name="Walter F."/>
            <person name="Albersmeier A."/>
            <person name="Kalinowski J."/>
            <person name="Ruckert C."/>
        </authorList>
    </citation>
    <scope>NUCLEOTIDE SEQUENCE</scope>
    <source>
        <strain evidence="13">JCM 17251</strain>
    </source>
</reference>
<evidence type="ECO:0000313" key="14">
    <source>
        <dbReference type="Proteomes" id="UP000624041"/>
    </source>
</evidence>
<dbReference type="Pfam" id="PF00293">
    <property type="entry name" value="NUDIX"/>
    <property type="match status" value="1"/>
</dbReference>
<evidence type="ECO:0000256" key="11">
    <source>
        <dbReference type="ARBA" id="ARBA00038905"/>
    </source>
</evidence>
<keyword evidence="7" id="KW-0378">Hydrolase</keyword>
<dbReference type="EMBL" id="BMOS01000044">
    <property type="protein sequence ID" value="GGN66260.1"/>
    <property type="molecule type" value="Genomic_DNA"/>
</dbReference>
<keyword evidence="6" id="KW-0227">DNA damage</keyword>
<dbReference type="EC" id="3.6.1.55" evidence="11"/>
<dbReference type="SUPFAM" id="SSF55811">
    <property type="entry name" value="Nudix"/>
    <property type="match status" value="1"/>
</dbReference>
<keyword evidence="5" id="KW-0479">Metal-binding</keyword>
<evidence type="ECO:0000313" key="13">
    <source>
        <dbReference type="EMBL" id="GGN66260.1"/>
    </source>
</evidence>
<dbReference type="PANTHER" id="PTHR47707">
    <property type="entry name" value="8-OXO-DGTP DIPHOSPHATASE"/>
    <property type="match status" value="1"/>
</dbReference>
<evidence type="ECO:0000256" key="8">
    <source>
        <dbReference type="ARBA" id="ARBA00022842"/>
    </source>
</evidence>
<dbReference type="RefSeq" id="WP_188859368.1">
    <property type="nucleotide sequence ID" value="NZ_BMOS01000044.1"/>
</dbReference>
<dbReference type="GO" id="GO:0006281">
    <property type="term" value="P:DNA repair"/>
    <property type="evidence" value="ECO:0007669"/>
    <property type="project" value="UniProtKB-KW"/>
</dbReference>
<dbReference type="PANTHER" id="PTHR47707:SF1">
    <property type="entry name" value="NUDIX HYDROLASE FAMILY PROTEIN"/>
    <property type="match status" value="1"/>
</dbReference>
<proteinExistence type="inferred from homology"/>
<comment type="cofactor">
    <cofactor evidence="1">
        <name>Mg(2+)</name>
        <dbReference type="ChEBI" id="CHEBI:18420"/>
    </cofactor>
</comment>
<dbReference type="GO" id="GO:0044715">
    <property type="term" value="F:8-oxo-dGDP phosphatase activity"/>
    <property type="evidence" value="ECO:0007669"/>
    <property type="project" value="TreeGrafter"/>
</dbReference>
<dbReference type="InterPro" id="IPR047127">
    <property type="entry name" value="MutT-like"/>
</dbReference>
<evidence type="ECO:0000256" key="3">
    <source>
        <dbReference type="ARBA" id="ARBA00022457"/>
    </source>
</evidence>
<reference evidence="13" key="2">
    <citation type="submission" date="2020-09" db="EMBL/GenBank/DDBJ databases">
        <authorList>
            <person name="Sun Q."/>
            <person name="Ohkuma M."/>
        </authorList>
    </citation>
    <scope>NUCLEOTIDE SEQUENCE</scope>
    <source>
        <strain evidence="13">JCM 17251</strain>
    </source>
</reference>
<dbReference type="GO" id="GO:0008413">
    <property type="term" value="F:8-oxo-7,8-dihydroguanosine triphosphate pyrophosphatase activity"/>
    <property type="evidence" value="ECO:0007669"/>
    <property type="project" value="TreeGrafter"/>
</dbReference>
<dbReference type="Gene3D" id="3.90.79.10">
    <property type="entry name" value="Nucleoside Triphosphate Pyrophosphohydrolase"/>
    <property type="match status" value="1"/>
</dbReference>
<accession>A0A917Y5Q0</accession>
<evidence type="ECO:0000256" key="2">
    <source>
        <dbReference type="ARBA" id="ARBA00005582"/>
    </source>
</evidence>
<dbReference type="GO" id="GO:0035539">
    <property type="term" value="F:8-oxo-7,8-dihydrodeoxyguanosine triphosphate pyrophosphatase activity"/>
    <property type="evidence" value="ECO:0007669"/>
    <property type="project" value="UniProtKB-EC"/>
</dbReference>
<evidence type="ECO:0000256" key="1">
    <source>
        <dbReference type="ARBA" id="ARBA00001946"/>
    </source>
</evidence>
<evidence type="ECO:0000256" key="7">
    <source>
        <dbReference type="ARBA" id="ARBA00022801"/>
    </source>
</evidence>
<comment type="similarity">
    <text evidence="2">Belongs to the Nudix hydrolase family.</text>
</comment>
<dbReference type="InterPro" id="IPR015797">
    <property type="entry name" value="NUDIX_hydrolase-like_dom_sf"/>
</dbReference>
<gene>
    <name evidence="13" type="ORF">GCM10007971_36030</name>
</gene>
<evidence type="ECO:0000256" key="9">
    <source>
        <dbReference type="ARBA" id="ARBA00023204"/>
    </source>
</evidence>
<dbReference type="CDD" id="cd03425">
    <property type="entry name" value="NUDIX_MutT_NudA_like"/>
    <property type="match status" value="1"/>
</dbReference>
<evidence type="ECO:0000256" key="10">
    <source>
        <dbReference type="ARBA" id="ARBA00035861"/>
    </source>
</evidence>
<name>A0A917Y5Q0_9BACI</name>
<keyword evidence="3" id="KW-0515">Mutator protein</keyword>
<keyword evidence="14" id="KW-1185">Reference proteome</keyword>
<dbReference type="GO" id="GO:0044716">
    <property type="term" value="F:8-oxo-GDP phosphatase activity"/>
    <property type="evidence" value="ECO:0007669"/>
    <property type="project" value="TreeGrafter"/>
</dbReference>
<keyword evidence="8" id="KW-0460">Magnesium</keyword>
<evidence type="ECO:0000256" key="4">
    <source>
        <dbReference type="ARBA" id="ARBA00022705"/>
    </source>
</evidence>
<evidence type="ECO:0000256" key="5">
    <source>
        <dbReference type="ARBA" id="ARBA00022723"/>
    </source>
</evidence>
<feature type="domain" description="Nudix hydrolase" evidence="12">
    <location>
        <begin position="1"/>
        <end position="125"/>
    </location>
</feature>
<dbReference type="PROSITE" id="PS51462">
    <property type="entry name" value="NUDIX"/>
    <property type="match status" value="1"/>
</dbReference>
<keyword evidence="9" id="KW-0234">DNA repair</keyword>
<dbReference type="Proteomes" id="UP000624041">
    <property type="component" value="Unassembled WGS sequence"/>
</dbReference>
<dbReference type="GO" id="GO:0046872">
    <property type="term" value="F:metal ion binding"/>
    <property type="evidence" value="ECO:0007669"/>
    <property type="project" value="UniProtKB-KW"/>
</dbReference>
<evidence type="ECO:0000256" key="6">
    <source>
        <dbReference type="ARBA" id="ARBA00022763"/>
    </source>
</evidence>
<comment type="catalytic activity">
    <reaction evidence="10">
        <text>8-oxo-dGTP + H2O = 8-oxo-dGMP + diphosphate + H(+)</text>
        <dbReference type="Rhea" id="RHEA:31575"/>
        <dbReference type="ChEBI" id="CHEBI:15377"/>
        <dbReference type="ChEBI" id="CHEBI:15378"/>
        <dbReference type="ChEBI" id="CHEBI:33019"/>
        <dbReference type="ChEBI" id="CHEBI:63224"/>
        <dbReference type="ChEBI" id="CHEBI:77896"/>
        <dbReference type="EC" id="3.6.1.55"/>
    </reaction>
</comment>
<dbReference type="InterPro" id="IPR000086">
    <property type="entry name" value="NUDIX_hydrolase_dom"/>
</dbReference>